<dbReference type="KEGG" id="rub:GBA63_02130"/>
<protein>
    <submittedName>
        <fullName evidence="1">Extracellular solute-binding protein</fullName>
    </submittedName>
</protein>
<dbReference type="RefSeq" id="WP_166173047.1">
    <property type="nucleotide sequence ID" value="NZ_CP045119.1"/>
</dbReference>
<sequence>MSGIGGTGGLRRGHTRADFLRVGGGAVAGALAMGLVGCGGGDSAGGTRLRMTWWGEQGRHRRTQEALRVFEKKNPGVEIATELSGGDGYFEKLVTQATGGNAPDVFQSEPNQFAELSQRGGILLELDRFVPDLLSVEGWPEETLDLDRVGGKLLGVPLGLNSFMFIYDAAAFQKAGVREADEGWTWEDFERITTDVGRSSGGEYFGTEDTGGDGYVLEVWVRQRGRELFTEDGRLGFEKSDLADWWEFWDRLRESGAAVPAEVQALSTGDVTDTPLVTGKAAAEFDFSNRLIAFSGLVDKGLGHNVIPNGPSGSRYGMYLRPALTMCAYSRTEYPEEATKVMNALVNVPDVARPLGTERGVPPSPEIREFLLPDMEEMEREIVAYVERVAEEQVPMTIQRPVNVGEVLADTGSLLERTSQDIAFGRTSIDEGVDRFFEEAGRILS</sequence>
<dbReference type="Gene3D" id="3.40.190.10">
    <property type="entry name" value="Periplasmic binding protein-like II"/>
    <property type="match status" value="2"/>
</dbReference>
<dbReference type="SUPFAM" id="SSF53850">
    <property type="entry name" value="Periplasmic binding protein-like II"/>
    <property type="match status" value="1"/>
</dbReference>
<reference evidence="1 2" key="1">
    <citation type="submission" date="2019-10" db="EMBL/GenBank/DDBJ databases">
        <title>Rubrobacter sp nov SCSIO 52090 isolated from a deep-sea sediment in the South China Sea.</title>
        <authorList>
            <person name="Chen R.W."/>
        </authorList>
    </citation>
    <scope>NUCLEOTIDE SEQUENCE [LARGE SCALE GENOMIC DNA]</scope>
    <source>
        <strain evidence="1 2">SCSIO 52909</strain>
    </source>
</reference>
<dbReference type="PANTHER" id="PTHR43649:SF30">
    <property type="entry name" value="ABC TRANSPORTER SUBSTRATE-BINDING PROTEIN"/>
    <property type="match status" value="1"/>
</dbReference>
<dbReference type="Pfam" id="PF13416">
    <property type="entry name" value="SBP_bac_8"/>
    <property type="match status" value="1"/>
</dbReference>
<dbReference type="InterPro" id="IPR050490">
    <property type="entry name" value="Bact_solute-bd_prot1"/>
</dbReference>
<evidence type="ECO:0000313" key="2">
    <source>
        <dbReference type="Proteomes" id="UP000501452"/>
    </source>
</evidence>
<name>A0A6G8Q514_9ACTN</name>
<dbReference type="EMBL" id="CP045119">
    <property type="protein sequence ID" value="QIN81556.1"/>
    <property type="molecule type" value="Genomic_DNA"/>
</dbReference>
<dbReference type="Proteomes" id="UP000501452">
    <property type="component" value="Chromosome"/>
</dbReference>
<gene>
    <name evidence="1" type="ORF">GBA63_02130</name>
</gene>
<proteinExistence type="predicted"/>
<dbReference type="PANTHER" id="PTHR43649">
    <property type="entry name" value="ARABINOSE-BINDING PROTEIN-RELATED"/>
    <property type="match status" value="1"/>
</dbReference>
<dbReference type="InterPro" id="IPR006059">
    <property type="entry name" value="SBP"/>
</dbReference>
<accession>A0A6G8Q514</accession>
<evidence type="ECO:0000313" key="1">
    <source>
        <dbReference type="EMBL" id="QIN81556.1"/>
    </source>
</evidence>
<dbReference type="AlphaFoldDB" id="A0A6G8Q514"/>
<organism evidence="1 2">
    <name type="scientific">Rubrobacter tropicus</name>
    <dbReference type="NCBI Taxonomy" id="2653851"/>
    <lineage>
        <taxon>Bacteria</taxon>
        <taxon>Bacillati</taxon>
        <taxon>Actinomycetota</taxon>
        <taxon>Rubrobacteria</taxon>
        <taxon>Rubrobacterales</taxon>
        <taxon>Rubrobacteraceae</taxon>
        <taxon>Rubrobacter</taxon>
    </lineage>
</organism>
<keyword evidence="2" id="KW-1185">Reference proteome</keyword>